<dbReference type="SUPFAM" id="SSF51197">
    <property type="entry name" value="Clavaminate synthase-like"/>
    <property type="match status" value="1"/>
</dbReference>
<dbReference type="Gene3D" id="2.60.120.620">
    <property type="entry name" value="q2cbj1_9rhob like domain"/>
    <property type="match status" value="1"/>
</dbReference>
<reference evidence="2" key="1">
    <citation type="submission" date="2018-05" db="EMBL/GenBank/DDBJ databases">
        <authorList>
            <person name="Lanie J.A."/>
            <person name="Ng W.-L."/>
            <person name="Kazmierczak K.M."/>
            <person name="Andrzejewski T.M."/>
            <person name="Davidsen T.M."/>
            <person name="Wayne K.J."/>
            <person name="Tettelin H."/>
            <person name="Glass J.I."/>
            <person name="Rusch D."/>
            <person name="Podicherti R."/>
            <person name="Tsui H.-C.T."/>
            <person name="Winkler M.E."/>
        </authorList>
    </citation>
    <scope>NUCLEOTIDE SEQUENCE</scope>
</reference>
<sequence>MAMDTVLHNLGVRDDTLSENEKSHLDEKGFLTLPNIMSADQVAAFRSRLETLMEEEGDDAGKEVHQEAGTLRLSDLINKDPMFDFCYTHPRLLAAVRQILTSDFKVHSLNCRFAIPGEGQQGFHMDWGPRDKEDLKLSQNGHYFVANSLWLLDDFTAANGPTRLVPGSHKWGRPPHEAMDDPSSAHPDEVKVMAPAGTVVAFNSHVWHGGSLNRSHDLRRAMHMAFVRRNLPQQTDQRQYLRPETASRLDEERRILLDL</sequence>
<gene>
    <name evidence="2" type="ORF">METZ01_LOCUS148247</name>
</gene>
<evidence type="ECO:0000313" key="2">
    <source>
        <dbReference type="EMBL" id="SVA95393.1"/>
    </source>
</evidence>
<organism evidence="2">
    <name type="scientific">marine metagenome</name>
    <dbReference type="NCBI Taxonomy" id="408172"/>
    <lineage>
        <taxon>unclassified sequences</taxon>
        <taxon>metagenomes</taxon>
        <taxon>ecological metagenomes</taxon>
    </lineage>
</organism>
<dbReference type="InterPro" id="IPR008775">
    <property type="entry name" value="Phytyl_CoA_dOase-like"/>
</dbReference>
<accession>A0A382A394</accession>
<evidence type="ECO:0000256" key="1">
    <source>
        <dbReference type="SAM" id="MobiDB-lite"/>
    </source>
</evidence>
<dbReference type="GO" id="GO:0016491">
    <property type="term" value="F:oxidoreductase activity"/>
    <property type="evidence" value="ECO:0007669"/>
    <property type="project" value="UniProtKB-ARBA"/>
</dbReference>
<dbReference type="PANTHER" id="PTHR20883:SF48">
    <property type="entry name" value="ECTOINE DIOXYGENASE"/>
    <property type="match status" value="1"/>
</dbReference>
<name>A0A382A394_9ZZZZ</name>
<dbReference type="AlphaFoldDB" id="A0A382A394"/>
<dbReference type="GO" id="GO:0046872">
    <property type="term" value="F:metal ion binding"/>
    <property type="evidence" value="ECO:0007669"/>
    <property type="project" value="UniProtKB-ARBA"/>
</dbReference>
<evidence type="ECO:0008006" key="3">
    <source>
        <dbReference type="Google" id="ProtNLM"/>
    </source>
</evidence>
<dbReference type="PANTHER" id="PTHR20883">
    <property type="entry name" value="PHYTANOYL-COA DIOXYGENASE DOMAIN CONTAINING 1"/>
    <property type="match status" value="1"/>
</dbReference>
<dbReference type="Pfam" id="PF05721">
    <property type="entry name" value="PhyH"/>
    <property type="match status" value="1"/>
</dbReference>
<feature type="region of interest" description="Disordered" evidence="1">
    <location>
        <begin position="166"/>
        <end position="187"/>
    </location>
</feature>
<dbReference type="EMBL" id="UINC01023538">
    <property type="protein sequence ID" value="SVA95393.1"/>
    <property type="molecule type" value="Genomic_DNA"/>
</dbReference>
<protein>
    <recommendedName>
        <fullName evidence="3">Phytanoyl-CoA dioxygenase</fullName>
    </recommendedName>
</protein>
<proteinExistence type="predicted"/>